<proteinExistence type="predicted"/>
<gene>
    <name evidence="1" type="ORF">BCY91_01125</name>
</gene>
<reference evidence="1 2" key="1">
    <citation type="submission" date="2016-07" db="EMBL/GenBank/DDBJ databases">
        <title>Genome of Pelobium manganitolerans.</title>
        <authorList>
            <person name="Wu S."/>
            <person name="Wang G."/>
        </authorList>
    </citation>
    <scope>NUCLEOTIDE SEQUENCE [LARGE SCALE GENOMIC DNA]</scope>
    <source>
        <strain evidence="1 2">YS-25</strain>
    </source>
</reference>
<keyword evidence="2" id="KW-1185">Reference proteome</keyword>
<dbReference type="Proteomes" id="UP000283433">
    <property type="component" value="Unassembled WGS sequence"/>
</dbReference>
<sequence length="81" mass="9435">MKIIKHVLILYFKLFGAQFTNFCLIKPCGNHVDFLMPLSRDGVKAGIGGIRNEKKMYDWFLWPALVCNHCLLMIDQSFAQW</sequence>
<organism evidence="1 2">
    <name type="scientific">Pelobium manganitolerans</name>
    <dbReference type="NCBI Taxonomy" id="1842495"/>
    <lineage>
        <taxon>Bacteria</taxon>
        <taxon>Pseudomonadati</taxon>
        <taxon>Bacteroidota</taxon>
        <taxon>Sphingobacteriia</taxon>
        <taxon>Sphingobacteriales</taxon>
        <taxon>Sphingobacteriaceae</taxon>
        <taxon>Pelobium</taxon>
    </lineage>
</organism>
<comment type="caution">
    <text evidence="1">The sequence shown here is derived from an EMBL/GenBank/DDBJ whole genome shotgun (WGS) entry which is preliminary data.</text>
</comment>
<accession>A0A419SC40</accession>
<evidence type="ECO:0000313" key="1">
    <source>
        <dbReference type="EMBL" id="RKD20253.1"/>
    </source>
</evidence>
<dbReference type="AlphaFoldDB" id="A0A419SC40"/>
<name>A0A419SC40_9SPHI</name>
<protein>
    <submittedName>
        <fullName evidence="1">Uncharacterized protein</fullName>
    </submittedName>
</protein>
<dbReference type="EMBL" id="MBTA01000001">
    <property type="protein sequence ID" value="RKD20253.1"/>
    <property type="molecule type" value="Genomic_DNA"/>
</dbReference>
<evidence type="ECO:0000313" key="2">
    <source>
        <dbReference type="Proteomes" id="UP000283433"/>
    </source>
</evidence>